<dbReference type="GO" id="GO:0008299">
    <property type="term" value="P:isoprenoid biosynthetic process"/>
    <property type="evidence" value="ECO:0007669"/>
    <property type="project" value="InterPro"/>
</dbReference>
<keyword evidence="4" id="KW-0479">Metal-binding</keyword>
<dbReference type="SFLD" id="SFLDS00005">
    <property type="entry name" value="Isoprenoid_Synthase_Type_I"/>
    <property type="match status" value="1"/>
</dbReference>
<comment type="cofactor">
    <cofactor evidence="1">
        <name>Mg(2+)</name>
        <dbReference type="ChEBI" id="CHEBI:18420"/>
    </cofactor>
</comment>
<dbReference type="Gene3D" id="1.10.600.10">
    <property type="entry name" value="Farnesyl Diphosphate Synthase"/>
    <property type="match status" value="1"/>
</dbReference>
<protein>
    <submittedName>
        <fullName evidence="7">Polyprenyl synthetase family protein</fullName>
    </submittedName>
</protein>
<comment type="caution">
    <text evidence="7">The sequence shown here is derived from an EMBL/GenBank/DDBJ whole genome shotgun (WGS) entry which is preliminary data.</text>
</comment>
<dbReference type="InterPro" id="IPR000092">
    <property type="entry name" value="Polyprenyl_synt"/>
</dbReference>
<evidence type="ECO:0000256" key="1">
    <source>
        <dbReference type="ARBA" id="ARBA00001946"/>
    </source>
</evidence>
<proteinExistence type="inferred from homology"/>
<reference evidence="7" key="1">
    <citation type="journal article" date="2021" name="PeerJ">
        <title>Extensive microbial diversity within the chicken gut microbiome revealed by metagenomics and culture.</title>
        <authorList>
            <person name="Gilroy R."/>
            <person name="Ravi A."/>
            <person name="Getino M."/>
            <person name="Pursley I."/>
            <person name="Horton D.L."/>
            <person name="Alikhan N.F."/>
            <person name="Baker D."/>
            <person name="Gharbi K."/>
            <person name="Hall N."/>
            <person name="Watson M."/>
            <person name="Adriaenssens E.M."/>
            <person name="Foster-Nyarko E."/>
            <person name="Jarju S."/>
            <person name="Secka A."/>
            <person name="Antonio M."/>
            <person name="Oren A."/>
            <person name="Chaudhuri R.R."/>
            <person name="La Ragione R."/>
            <person name="Hildebrand F."/>
            <person name="Pallen M.J."/>
        </authorList>
    </citation>
    <scope>NUCLEOTIDE SEQUENCE</scope>
    <source>
        <strain evidence="7">ChiHjej11B10-19426</strain>
    </source>
</reference>
<dbReference type="PANTHER" id="PTHR12001:SF69">
    <property type="entry name" value="ALL TRANS-POLYPRENYL-DIPHOSPHATE SYNTHASE PDSS1"/>
    <property type="match status" value="1"/>
</dbReference>
<evidence type="ECO:0000313" key="7">
    <source>
        <dbReference type="EMBL" id="HIZ14572.1"/>
    </source>
</evidence>
<dbReference type="InterPro" id="IPR008949">
    <property type="entry name" value="Isoprenoid_synthase_dom_sf"/>
</dbReference>
<dbReference type="EMBL" id="DXCC01000004">
    <property type="protein sequence ID" value="HIZ14572.1"/>
    <property type="molecule type" value="Genomic_DNA"/>
</dbReference>
<organism evidence="7 8">
    <name type="scientific">Candidatus Tidjanibacter faecipullorum</name>
    <dbReference type="NCBI Taxonomy" id="2838766"/>
    <lineage>
        <taxon>Bacteria</taxon>
        <taxon>Pseudomonadati</taxon>
        <taxon>Bacteroidota</taxon>
        <taxon>Bacteroidia</taxon>
        <taxon>Bacteroidales</taxon>
        <taxon>Rikenellaceae</taxon>
        <taxon>Tidjanibacter</taxon>
    </lineage>
</organism>
<accession>A0A9D2DCQ4</accession>
<evidence type="ECO:0000256" key="5">
    <source>
        <dbReference type="ARBA" id="ARBA00022842"/>
    </source>
</evidence>
<comment type="similarity">
    <text evidence="2 6">Belongs to the FPP/GGPP synthase family.</text>
</comment>
<evidence type="ECO:0000313" key="8">
    <source>
        <dbReference type="Proteomes" id="UP000824014"/>
    </source>
</evidence>
<keyword evidence="3 6" id="KW-0808">Transferase</keyword>
<dbReference type="Pfam" id="PF00348">
    <property type="entry name" value="polyprenyl_synt"/>
    <property type="match status" value="1"/>
</dbReference>
<reference evidence="7" key="2">
    <citation type="submission" date="2021-04" db="EMBL/GenBank/DDBJ databases">
        <authorList>
            <person name="Gilroy R."/>
        </authorList>
    </citation>
    <scope>NUCLEOTIDE SEQUENCE</scope>
    <source>
        <strain evidence="7">ChiHjej11B10-19426</strain>
    </source>
</reference>
<dbReference type="GO" id="GO:0004659">
    <property type="term" value="F:prenyltransferase activity"/>
    <property type="evidence" value="ECO:0007669"/>
    <property type="project" value="InterPro"/>
</dbReference>
<gene>
    <name evidence="7" type="ORF">H9816_01465</name>
</gene>
<evidence type="ECO:0000256" key="3">
    <source>
        <dbReference type="ARBA" id="ARBA00022679"/>
    </source>
</evidence>
<dbReference type="AlphaFoldDB" id="A0A9D2DCQ4"/>
<evidence type="ECO:0000256" key="6">
    <source>
        <dbReference type="RuleBase" id="RU004466"/>
    </source>
</evidence>
<dbReference type="GO" id="GO:0046872">
    <property type="term" value="F:metal ion binding"/>
    <property type="evidence" value="ECO:0007669"/>
    <property type="project" value="UniProtKB-KW"/>
</dbReference>
<dbReference type="CDD" id="cd00685">
    <property type="entry name" value="Trans_IPPS_HT"/>
    <property type="match status" value="1"/>
</dbReference>
<dbReference type="SUPFAM" id="SSF48576">
    <property type="entry name" value="Terpenoid synthases"/>
    <property type="match status" value="1"/>
</dbReference>
<evidence type="ECO:0000256" key="4">
    <source>
        <dbReference type="ARBA" id="ARBA00022723"/>
    </source>
</evidence>
<sequence>MDRLEEIKRPIAKDFVEYDAFMRRALGSDNPFVVSVMDYIISSRGKGIRPMLVFLLAGIHSRYGVGKRAYMAAMMVEMIHNASLVHDDVVDNSDTRHGKPTVHSRWNARVSVLSGDYILARAYSVGVQSAQFDLVSYITAGIAELVEGELIQSEHNERRDVTRESYLDIIYKKTAVLMGVSSGAGAMASGADATRVGLARQIGINLGMAFQIRDDMLDYAPAEQTGKSSCADLREGKITLPLISILERCSEEERQAILAKVDRAVNEPALIEELADFVHRQGGIEAAAAVMNAYLDRARSIIRTYDESEYRRSLEMLCDYIGARNY</sequence>
<evidence type="ECO:0000256" key="2">
    <source>
        <dbReference type="ARBA" id="ARBA00006706"/>
    </source>
</evidence>
<keyword evidence="5" id="KW-0460">Magnesium</keyword>
<dbReference type="InterPro" id="IPR033749">
    <property type="entry name" value="Polyprenyl_synt_CS"/>
</dbReference>
<dbReference type="PANTHER" id="PTHR12001">
    <property type="entry name" value="GERANYLGERANYL PYROPHOSPHATE SYNTHASE"/>
    <property type="match status" value="1"/>
</dbReference>
<dbReference type="PROSITE" id="PS00444">
    <property type="entry name" value="POLYPRENYL_SYNTHASE_2"/>
    <property type="match status" value="1"/>
</dbReference>
<name>A0A9D2DCQ4_9BACT</name>
<dbReference type="Proteomes" id="UP000824014">
    <property type="component" value="Unassembled WGS sequence"/>
</dbReference>